<dbReference type="PANTHER" id="PTHR43757">
    <property type="entry name" value="AMINOMETHYLTRANSFERASE"/>
    <property type="match status" value="1"/>
</dbReference>
<dbReference type="InterPro" id="IPR022903">
    <property type="entry name" value="GcvT_bac"/>
</dbReference>
<dbReference type="GO" id="GO:0005960">
    <property type="term" value="C:glycine cleavage complex"/>
    <property type="evidence" value="ECO:0007669"/>
    <property type="project" value="InterPro"/>
</dbReference>
<feature type="domain" description="Aminomethyltransferase C-terminal" evidence="10">
    <location>
        <begin position="285"/>
        <end position="362"/>
    </location>
</feature>
<comment type="function">
    <text evidence="7">The glycine cleavage system catalyzes the degradation of glycine.</text>
</comment>
<keyword evidence="3 7" id="KW-0032">Aminotransferase</keyword>
<evidence type="ECO:0000256" key="8">
    <source>
        <dbReference type="PIRSR" id="PIRSR006487-1"/>
    </source>
</evidence>
<gene>
    <name evidence="7 11" type="primary">gcvT</name>
    <name evidence="11" type="ORF">TPA0598_07_07710</name>
</gene>
<dbReference type="EC" id="2.1.2.10" evidence="2 7"/>
<dbReference type="OrthoDB" id="9774591at2"/>
<dbReference type="GO" id="GO:0004047">
    <property type="term" value="F:aminomethyltransferase activity"/>
    <property type="evidence" value="ECO:0007669"/>
    <property type="project" value="UniProtKB-UniRule"/>
</dbReference>
<dbReference type="Pfam" id="PF01571">
    <property type="entry name" value="GCV_T"/>
    <property type="match status" value="1"/>
</dbReference>
<accession>A0A0P4RE43</accession>
<dbReference type="InterPro" id="IPR006222">
    <property type="entry name" value="GCVT_N"/>
</dbReference>
<reference evidence="11 12" key="2">
    <citation type="journal article" date="2015" name="Stand. Genomic Sci.">
        <title>Draft genome sequence of marine-derived Streptomyces sp. TP-A0598, a producer of anti-MRSA antibiotic lydicamycins.</title>
        <authorList>
            <person name="Komaki H."/>
            <person name="Ichikawa N."/>
            <person name="Hosoyama A."/>
            <person name="Fujita N."/>
            <person name="Igarashi Y."/>
        </authorList>
    </citation>
    <scope>NUCLEOTIDE SEQUENCE [LARGE SCALE GENOMIC DNA]</scope>
    <source>
        <strain evidence="11 12">NBRC 110027</strain>
    </source>
</reference>
<reference evidence="12" key="1">
    <citation type="submission" date="2014-09" db="EMBL/GenBank/DDBJ databases">
        <title>Whole genome shotgun sequence of Streptomyces sp. NBRC 110027.</title>
        <authorList>
            <person name="Komaki H."/>
            <person name="Ichikawa N."/>
            <person name="Katano-Makiyama Y."/>
            <person name="Hosoyama A."/>
            <person name="Hashimoto M."/>
            <person name="Uohara A."/>
            <person name="Kitahashi Y."/>
            <person name="Ohji S."/>
            <person name="Kimura A."/>
            <person name="Yamazoe A."/>
            <person name="Igarashi Y."/>
            <person name="Fujita N."/>
        </authorList>
    </citation>
    <scope>NUCLEOTIDE SEQUENCE [LARGE SCALE GENOMIC DNA]</scope>
    <source>
        <strain evidence="12">NBRC 110027</strain>
    </source>
</reference>
<dbReference type="NCBIfam" id="TIGR00528">
    <property type="entry name" value="gcvT"/>
    <property type="match status" value="1"/>
</dbReference>
<dbReference type="Gene3D" id="3.30.70.1400">
    <property type="entry name" value="Aminomethyltransferase beta-barrel domains"/>
    <property type="match status" value="1"/>
</dbReference>
<evidence type="ECO:0000256" key="4">
    <source>
        <dbReference type="ARBA" id="ARBA00022679"/>
    </source>
</evidence>
<dbReference type="GO" id="GO:0005829">
    <property type="term" value="C:cytosol"/>
    <property type="evidence" value="ECO:0007669"/>
    <property type="project" value="TreeGrafter"/>
</dbReference>
<keyword evidence="4 7" id="KW-0808">Transferase</keyword>
<comment type="similarity">
    <text evidence="1 7">Belongs to the GcvT family.</text>
</comment>
<dbReference type="Gene3D" id="4.10.1250.10">
    <property type="entry name" value="Aminomethyltransferase fragment"/>
    <property type="match status" value="1"/>
</dbReference>
<evidence type="ECO:0000256" key="1">
    <source>
        <dbReference type="ARBA" id="ARBA00008609"/>
    </source>
</evidence>
<dbReference type="InterPro" id="IPR027266">
    <property type="entry name" value="TrmE/GcvT-like"/>
</dbReference>
<dbReference type="Gene3D" id="2.40.30.110">
    <property type="entry name" value="Aminomethyltransferase beta-barrel domains"/>
    <property type="match status" value="1"/>
</dbReference>
<evidence type="ECO:0000256" key="3">
    <source>
        <dbReference type="ARBA" id="ARBA00022576"/>
    </source>
</evidence>
<evidence type="ECO:0000256" key="5">
    <source>
        <dbReference type="ARBA" id="ARBA00031395"/>
    </source>
</evidence>
<dbReference type="PIRSF" id="PIRSF006487">
    <property type="entry name" value="GcvT"/>
    <property type="match status" value="1"/>
</dbReference>
<dbReference type="SUPFAM" id="SSF101790">
    <property type="entry name" value="Aminomethyltransferase beta-barrel domain"/>
    <property type="match status" value="1"/>
</dbReference>
<dbReference type="SUPFAM" id="SSF103025">
    <property type="entry name" value="Folate-binding domain"/>
    <property type="match status" value="1"/>
</dbReference>
<dbReference type="GO" id="GO:0008168">
    <property type="term" value="F:methyltransferase activity"/>
    <property type="evidence" value="ECO:0007669"/>
    <property type="project" value="UniProtKB-KW"/>
</dbReference>
<dbReference type="AlphaFoldDB" id="A0A0P4RE43"/>
<dbReference type="EMBL" id="BBNO01000007">
    <property type="protein sequence ID" value="GAO11047.1"/>
    <property type="molecule type" value="Genomic_DNA"/>
</dbReference>
<keyword evidence="11" id="KW-0489">Methyltransferase</keyword>
<evidence type="ECO:0000256" key="6">
    <source>
        <dbReference type="ARBA" id="ARBA00047665"/>
    </source>
</evidence>
<dbReference type="GO" id="GO:0019464">
    <property type="term" value="P:glycine decarboxylation via glycine cleavage system"/>
    <property type="evidence" value="ECO:0007669"/>
    <property type="project" value="UniProtKB-UniRule"/>
</dbReference>
<dbReference type="InterPro" id="IPR006223">
    <property type="entry name" value="GcvT"/>
</dbReference>
<comment type="catalytic activity">
    <reaction evidence="6 7">
        <text>N(6)-[(R)-S(8)-aminomethyldihydrolipoyl]-L-lysyl-[protein] + (6S)-5,6,7,8-tetrahydrofolate = N(6)-[(R)-dihydrolipoyl]-L-lysyl-[protein] + (6R)-5,10-methylene-5,6,7,8-tetrahydrofolate + NH4(+)</text>
        <dbReference type="Rhea" id="RHEA:16945"/>
        <dbReference type="Rhea" id="RHEA-COMP:10475"/>
        <dbReference type="Rhea" id="RHEA-COMP:10492"/>
        <dbReference type="ChEBI" id="CHEBI:15636"/>
        <dbReference type="ChEBI" id="CHEBI:28938"/>
        <dbReference type="ChEBI" id="CHEBI:57453"/>
        <dbReference type="ChEBI" id="CHEBI:83100"/>
        <dbReference type="ChEBI" id="CHEBI:83143"/>
        <dbReference type="EC" id="2.1.2.10"/>
    </reaction>
</comment>
<dbReference type="NCBIfam" id="NF001567">
    <property type="entry name" value="PRK00389.1"/>
    <property type="match status" value="1"/>
</dbReference>
<evidence type="ECO:0000256" key="2">
    <source>
        <dbReference type="ARBA" id="ARBA00012616"/>
    </source>
</evidence>
<dbReference type="PANTHER" id="PTHR43757:SF2">
    <property type="entry name" value="AMINOMETHYLTRANSFERASE, MITOCHONDRIAL"/>
    <property type="match status" value="1"/>
</dbReference>
<dbReference type="FunFam" id="2.40.30.110:FF:000003">
    <property type="entry name" value="Aminomethyltransferase"/>
    <property type="match status" value="1"/>
</dbReference>
<dbReference type="InterPro" id="IPR029043">
    <property type="entry name" value="GcvT/YgfZ_C"/>
</dbReference>
<dbReference type="GO" id="GO:0032259">
    <property type="term" value="P:methylation"/>
    <property type="evidence" value="ECO:0007669"/>
    <property type="project" value="UniProtKB-KW"/>
</dbReference>
<dbReference type="InterPro" id="IPR013977">
    <property type="entry name" value="GcvT_C"/>
</dbReference>
<sequence>MLKKTPLHDLHVELGASFTGFAGWSMPLRYTSELAEHHAVRTTAGIFDLTHMGEIELSGPEAGRALDYALVGQPSKIAVGRARYSMLVHETGGVLDDLVVYRLAEARYLLVANAGNALIVLSQLRDRIDGYAATIRDVSGRCALIAVQGPASPAIVGEVADIDVLSLKYYAIAPARLAGREVLLARTGYTGEDGFEIYCRPADAVALWQSLSAAGAGHGLLPCGLACRDTLRLEAGMPLYGQELTARNTPFEAGLGRVVAFDKPGGFVGEAALAARRDQGSTHVLVGLATTGRRAPRTGYAVLAPDTNERIGEVTSGALSPTLGHPVAMAYLPTGRSTPGTEVLVDIRGSQEPAQVVELPFYRRRA</sequence>
<organism evidence="11 12">
    <name type="scientific">Streptomyces lydicamycinicus</name>
    <dbReference type="NCBI Taxonomy" id="1546107"/>
    <lineage>
        <taxon>Bacteria</taxon>
        <taxon>Bacillati</taxon>
        <taxon>Actinomycetota</taxon>
        <taxon>Actinomycetes</taxon>
        <taxon>Kitasatosporales</taxon>
        <taxon>Streptomycetaceae</taxon>
        <taxon>Streptomyces</taxon>
    </lineage>
</organism>
<keyword evidence="12" id="KW-1185">Reference proteome</keyword>
<dbReference type="GO" id="GO:0008483">
    <property type="term" value="F:transaminase activity"/>
    <property type="evidence" value="ECO:0007669"/>
    <property type="project" value="UniProtKB-KW"/>
</dbReference>
<dbReference type="InterPro" id="IPR028896">
    <property type="entry name" value="GcvT/YgfZ/DmdA"/>
</dbReference>
<dbReference type="RefSeq" id="WP_042158790.1">
    <property type="nucleotide sequence ID" value="NZ_BBNO01000007.1"/>
</dbReference>
<protein>
    <recommendedName>
        <fullName evidence="2 7">Aminomethyltransferase</fullName>
        <ecNumber evidence="2 7">2.1.2.10</ecNumber>
    </recommendedName>
    <alternativeName>
        <fullName evidence="5 7">Glycine cleavage system T protein</fullName>
    </alternativeName>
</protein>
<comment type="caution">
    <text evidence="11">The sequence shown here is derived from an EMBL/GenBank/DDBJ whole genome shotgun (WGS) entry which is preliminary data.</text>
</comment>
<evidence type="ECO:0000313" key="12">
    <source>
        <dbReference type="Proteomes" id="UP000048965"/>
    </source>
</evidence>
<dbReference type="HAMAP" id="MF_00259">
    <property type="entry name" value="GcvT"/>
    <property type="match status" value="1"/>
</dbReference>
<evidence type="ECO:0000256" key="7">
    <source>
        <dbReference type="HAMAP-Rule" id="MF_00259"/>
    </source>
</evidence>
<dbReference type="Pfam" id="PF08669">
    <property type="entry name" value="GCV_T_C"/>
    <property type="match status" value="1"/>
</dbReference>
<evidence type="ECO:0000313" key="11">
    <source>
        <dbReference type="EMBL" id="GAO11047.1"/>
    </source>
</evidence>
<feature type="binding site" evidence="8">
    <location>
        <position position="196"/>
    </location>
    <ligand>
        <name>substrate</name>
    </ligand>
</feature>
<dbReference type="Proteomes" id="UP000048965">
    <property type="component" value="Unassembled WGS sequence"/>
</dbReference>
<feature type="domain" description="GCVT N-terminal" evidence="9">
    <location>
        <begin position="7"/>
        <end position="263"/>
    </location>
</feature>
<proteinExistence type="inferred from homology"/>
<dbReference type="Gene3D" id="3.30.1360.120">
    <property type="entry name" value="Probable tRNA modification gtpase trme, domain 1"/>
    <property type="match status" value="1"/>
</dbReference>
<evidence type="ECO:0000259" key="10">
    <source>
        <dbReference type="Pfam" id="PF08669"/>
    </source>
</evidence>
<comment type="subunit">
    <text evidence="7">The glycine cleavage system is composed of four proteins: P, T, L and H.</text>
</comment>
<name>A0A0P4RE43_9ACTN</name>
<evidence type="ECO:0000259" key="9">
    <source>
        <dbReference type="Pfam" id="PF01571"/>
    </source>
</evidence>